<protein>
    <submittedName>
        <fullName evidence="1">Uncharacterized protein</fullName>
    </submittedName>
</protein>
<accession>A0A0F9I9W3</accession>
<dbReference type="AlphaFoldDB" id="A0A0F9I9W3"/>
<dbReference type="EMBL" id="LAZR01012958">
    <property type="protein sequence ID" value="KKM24267.1"/>
    <property type="molecule type" value="Genomic_DNA"/>
</dbReference>
<name>A0A0F9I9W3_9ZZZZ</name>
<reference evidence="1" key="1">
    <citation type="journal article" date="2015" name="Nature">
        <title>Complex archaea that bridge the gap between prokaryotes and eukaryotes.</title>
        <authorList>
            <person name="Spang A."/>
            <person name="Saw J.H."/>
            <person name="Jorgensen S.L."/>
            <person name="Zaremba-Niedzwiedzka K."/>
            <person name="Martijn J."/>
            <person name="Lind A.E."/>
            <person name="van Eijk R."/>
            <person name="Schleper C."/>
            <person name="Guy L."/>
            <person name="Ettema T.J."/>
        </authorList>
    </citation>
    <scope>NUCLEOTIDE SEQUENCE</scope>
</reference>
<organism evidence="1">
    <name type="scientific">marine sediment metagenome</name>
    <dbReference type="NCBI Taxonomy" id="412755"/>
    <lineage>
        <taxon>unclassified sequences</taxon>
        <taxon>metagenomes</taxon>
        <taxon>ecological metagenomes</taxon>
    </lineage>
</organism>
<proteinExistence type="predicted"/>
<sequence length="77" mass="8793">MTPERLKEIKADCEEAKKLWRHVAPSKIFECIAEIERLRGLVENAFFEALHYANPDALNPDQQAWVGSEARKALEAV</sequence>
<gene>
    <name evidence="1" type="ORF">LCGC14_1606860</name>
</gene>
<comment type="caution">
    <text evidence="1">The sequence shown here is derived from an EMBL/GenBank/DDBJ whole genome shotgun (WGS) entry which is preliminary data.</text>
</comment>
<evidence type="ECO:0000313" key="1">
    <source>
        <dbReference type="EMBL" id="KKM24267.1"/>
    </source>
</evidence>